<dbReference type="AlphaFoldDB" id="A0A7J9D1J6"/>
<feature type="region of interest" description="Disordered" evidence="1">
    <location>
        <begin position="51"/>
        <end position="79"/>
    </location>
</feature>
<dbReference type="Proteomes" id="UP000593579">
    <property type="component" value="Unassembled WGS sequence"/>
</dbReference>
<organism evidence="3 4">
    <name type="scientific">Gossypium gossypioides</name>
    <name type="common">Mexican cotton</name>
    <name type="synonym">Selera gossypioides</name>
    <dbReference type="NCBI Taxonomy" id="34282"/>
    <lineage>
        <taxon>Eukaryota</taxon>
        <taxon>Viridiplantae</taxon>
        <taxon>Streptophyta</taxon>
        <taxon>Embryophyta</taxon>
        <taxon>Tracheophyta</taxon>
        <taxon>Spermatophyta</taxon>
        <taxon>Magnoliopsida</taxon>
        <taxon>eudicotyledons</taxon>
        <taxon>Gunneridae</taxon>
        <taxon>Pentapetalae</taxon>
        <taxon>rosids</taxon>
        <taxon>malvids</taxon>
        <taxon>Malvales</taxon>
        <taxon>Malvaceae</taxon>
        <taxon>Malvoideae</taxon>
        <taxon>Gossypium</taxon>
    </lineage>
</organism>
<keyword evidence="2" id="KW-0732">Signal</keyword>
<evidence type="ECO:0000313" key="3">
    <source>
        <dbReference type="EMBL" id="MBA0754566.1"/>
    </source>
</evidence>
<feature type="chain" id="PRO_5029470197" evidence="2">
    <location>
        <begin position="29"/>
        <end position="79"/>
    </location>
</feature>
<evidence type="ECO:0000256" key="2">
    <source>
        <dbReference type="SAM" id="SignalP"/>
    </source>
</evidence>
<keyword evidence="4" id="KW-1185">Reference proteome</keyword>
<sequence length="79" mass="8438">MMPKMKAFLIACILLLFSLAIFTAPASARPLVALSKIKLLRLMVNTKWGLSGAEKGSSPKPRPGPSPKCSIVSGKRICV</sequence>
<proteinExistence type="predicted"/>
<protein>
    <submittedName>
        <fullName evidence="3">Uncharacterized protein</fullName>
    </submittedName>
</protein>
<evidence type="ECO:0000256" key="1">
    <source>
        <dbReference type="SAM" id="MobiDB-lite"/>
    </source>
</evidence>
<feature type="signal peptide" evidence="2">
    <location>
        <begin position="1"/>
        <end position="28"/>
    </location>
</feature>
<reference evidence="3 4" key="1">
    <citation type="journal article" date="2019" name="Genome Biol. Evol.">
        <title>Insights into the evolution of the New World diploid cottons (Gossypium, subgenus Houzingenia) based on genome sequencing.</title>
        <authorList>
            <person name="Grover C.E."/>
            <person name="Arick M.A. 2nd"/>
            <person name="Thrash A."/>
            <person name="Conover J.L."/>
            <person name="Sanders W.S."/>
            <person name="Peterson D.G."/>
            <person name="Frelichowski J.E."/>
            <person name="Scheffler J.A."/>
            <person name="Scheffler B.E."/>
            <person name="Wendel J.F."/>
        </authorList>
    </citation>
    <scope>NUCLEOTIDE SEQUENCE [LARGE SCALE GENOMIC DNA]</scope>
    <source>
        <strain evidence="3">5</strain>
        <tissue evidence="3">Leaf</tissue>
    </source>
</reference>
<comment type="caution">
    <text evidence="3">The sequence shown here is derived from an EMBL/GenBank/DDBJ whole genome shotgun (WGS) entry which is preliminary data.</text>
</comment>
<evidence type="ECO:0000313" key="4">
    <source>
        <dbReference type="Proteomes" id="UP000593579"/>
    </source>
</evidence>
<name>A0A7J9D1J6_GOSGO</name>
<dbReference type="OrthoDB" id="1012358at2759"/>
<accession>A0A7J9D1J6</accession>
<gene>
    <name evidence="3" type="ORF">Gogos_020947</name>
</gene>
<dbReference type="EMBL" id="JABEZY010262418">
    <property type="protein sequence ID" value="MBA0754566.1"/>
    <property type="molecule type" value="Genomic_DNA"/>
</dbReference>